<feature type="compositionally biased region" description="Acidic residues" evidence="2">
    <location>
        <begin position="105"/>
        <end position="115"/>
    </location>
</feature>
<evidence type="ECO:0000256" key="3">
    <source>
        <dbReference type="SAM" id="SignalP"/>
    </source>
</evidence>
<protein>
    <submittedName>
        <fullName evidence="6">Sugar transporter</fullName>
    </submittedName>
</protein>
<dbReference type="InterPro" id="IPR019554">
    <property type="entry name" value="Soluble_ligand-bd"/>
</dbReference>
<dbReference type="Pfam" id="PF10531">
    <property type="entry name" value="SLBB"/>
    <property type="match status" value="4"/>
</dbReference>
<feature type="signal peptide" evidence="3">
    <location>
        <begin position="1"/>
        <end position="22"/>
    </location>
</feature>
<dbReference type="PANTHER" id="PTHR33619">
    <property type="entry name" value="POLYSACCHARIDE EXPORT PROTEIN GFCE-RELATED"/>
    <property type="match status" value="1"/>
</dbReference>
<evidence type="ECO:0000313" key="7">
    <source>
        <dbReference type="Proteomes" id="UP000249177"/>
    </source>
</evidence>
<evidence type="ECO:0000256" key="1">
    <source>
        <dbReference type="ARBA" id="ARBA00022729"/>
    </source>
</evidence>
<dbReference type="Gene3D" id="3.30.1950.10">
    <property type="entry name" value="wza like domain"/>
    <property type="match status" value="1"/>
</dbReference>
<feature type="domain" description="Soluble ligand binding" evidence="5">
    <location>
        <begin position="498"/>
        <end position="545"/>
    </location>
</feature>
<dbReference type="GO" id="GO:0015159">
    <property type="term" value="F:polysaccharide transmembrane transporter activity"/>
    <property type="evidence" value="ECO:0007669"/>
    <property type="project" value="InterPro"/>
</dbReference>
<feature type="region of interest" description="Disordered" evidence="2">
    <location>
        <begin position="86"/>
        <end position="125"/>
    </location>
</feature>
<reference evidence="6 7" key="1">
    <citation type="submission" date="2018-06" db="EMBL/GenBank/DDBJ databases">
        <title>Flavobacterium sp IMCC34762, genome.</title>
        <authorList>
            <person name="Joung Y."/>
            <person name="Cho J."/>
            <person name="Song J."/>
        </authorList>
    </citation>
    <scope>NUCLEOTIDE SEQUENCE [LARGE SCALE GENOMIC DNA]</scope>
    <source>
        <strain evidence="6 7">IMCC34762</strain>
    </source>
</reference>
<feature type="domain" description="Soluble ligand binding" evidence="5">
    <location>
        <begin position="595"/>
        <end position="644"/>
    </location>
</feature>
<evidence type="ECO:0000256" key="2">
    <source>
        <dbReference type="SAM" id="MobiDB-lite"/>
    </source>
</evidence>
<dbReference type="PANTHER" id="PTHR33619:SF3">
    <property type="entry name" value="POLYSACCHARIDE EXPORT PROTEIN GFCE-RELATED"/>
    <property type="match status" value="1"/>
</dbReference>
<dbReference type="InterPro" id="IPR003715">
    <property type="entry name" value="Poly_export_N"/>
</dbReference>
<proteinExistence type="predicted"/>
<keyword evidence="6" id="KW-0813">Transport</keyword>
<dbReference type="RefSeq" id="WP_111411007.1">
    <property type="nucleotide sequence ID" value="NZ_QKXH01000010.1"/>
</dbReference>
<gene>
    <name evidence="6" type="ORF">DOS84_15395</name>
</gene>
<comment type="caution">
    <text evidence="6">The sequence shown here is derived from an EMBL/GenBank/DDBJ whole genome shotgun (WGS) entry which is preliminary data.</text>
</comment>
<keyword evidence="6" id="KW-0762">Sugar transport</keyword>
<organism evidence="6 7">
    <name type="scientific">Flavobacterium aquariorum</name>
    <dbReference type="NCBI Taxonomy" id="2217670"/>
    <lineage>
        <taxon>Bacteria</taxon>
        <taxon>Pseudomonadati</taxon>
        <taxon>Bacteroidota</taxon>
        <taxon>Flavobacteriia</taxon>
        <taxon>Flavobacteriales</taxon>
        <taxon>Flavobacteriaceae</taxon>
        <taxon>Flavobacterium</taxon>
    </lineage>
</organism>
<name>A0A2W7TUT5_9FLAO</name>
<accession>A0A2W7TUT5</accession>
<evidence type="ECO:0000259" key="5">
    <source>
        <dbReference type="Pfam" id="PF10531"/>
    </source>
</evidence>
<dbReference type="Pfam" id="PF02563">
    <property type="entry name" value="Poly_export"/>
    <property type="match status" value="1"/>
</dbReference>
<keyword evidence="7" id="KW-1185">Reference proteome</keyword>
<dbReference type="OrthoDB" id="9808948at2"/>
<evidence type="ECO:0000259" key="4">
    <source>
        <dbReference type="Pfam" id="PF02563"/>
    </source>
</evidence>
<evidence type="ECO:0000313" key="6">
    <source>
        <dbReference type="EMBL" id="PZX92500.1"/>
    </source>
</evidence>
<feature type="domain" description="Soluble ligand binding" evidence="5">
    <location>
        <begin position="324"/>
        <end position="373"/>
    </location>
</feature>
<keyword evidence="1 3" id="KW-0732">Signal</keyword>
<dbReference type="Gene3D" id="3.10.560.10">
    <property type="entry name" value="Outer membrane lipoprotein wza domain like"/>
    <property type="match status" value="6"/>
</dbReference>
<dbReference type="Proteomes" id="UP000249177">
    <property type="component" value="Unassembled WGS sequence"/>
</dbReference>
<dbReference type="EMBL" id="QKXH01000010">
    <property type="protein sequence ID" value="PZX92500.1"/>
    <property type="molecule type" value="Genomic_DNA"/>
</dbReference>
<sequence length="841" mass="93287">MKKIITAVVLFVALFQSTTLMAQDILKGNDLSNVRVDYLSDGDIAKIKSQLQSNNVSIDQAESMALSKGMSATEFAKLKKRLALPEGPKATADKKKTKKKTKDTESEDEQDDSDDTERKQEKFENEKVKDSLNSLVFGSELFDNPTLNFQPNLKLATPVNYVLGPGDELQVSVNGVQEFDDNVPVTVEGKVNIQYVGQISVSGMTIEAATQKIKGAIARIYSTVRSGQSQVSISLSRIRTIKVTIIGSRQPGNYSISSLATVYNALFLGGGPGKNGSYRNIELIRNNKVLKNIDIYRFLVSGNQSDNVGLKDNDVIRIPAYTDRVTLEGEVKRPGIFEIKKGERFSDVLNFASGFNEFAYTASVNVLQKTGKEFKVADIQAAQYGSYIPLNGDVYRVSKILNRFENRIIIEGAVFRPDTYSFYEGMRISDLIRQAEGLKEDAYKKRAVIVRLKSDLTTEVVNVNLEKALSGDSEADIALLKEDKVTVYSILDFREEYKITIDGEVKTPGIYDYHDRLTLNDLLIEAGGLKGSASKRVEIARMIKSETINDNDPNRSTLFNLEINADSNEQIKNFALEPYDVINVRRMAVFEKPEMVKITGAVAYTGKYVLANKKEKIYDVIQRAGGLTSVADLDGVKIKRPIKGKQIEDLENVSMNVSSKIEDVEGEKIKDGEKNNGSGVKSDTIQNKLAKKLLEEKKYATIPVDWKKIIKNPANNTNVTLLPDDEIEVATYNESVKITGNVLLTSEIPYTKGRGFNYYLDAVGGLDARGWKKKAYVIYPNGKAAVSNPVFLVFRTYPKVLPGSQIVVPEKPLTRKMTTGEWVSIGAIMTSLATLMVTAFK</sequence>
<dbReference type="AlphaFoldDB" id="A0A2W7TUT5"/>
<feature type="domain" description="Soluble ligand binding" evidence="5">
    <location>
        <begin position="410"/>
        <end position="452"/>
    </location>
</feature>
<dbReference type="InterPro" id="IPR049712">
    <property type="entry name" value="Poly_export"/>
</dbReference>
<feature type="compositionally biased region" description="Basic and acidic residues" evidence="2">
    <location>
        <begin position="116"/>
        <end position="125"/>
    </location>
</feature>
<feature type="chain" id="PRO_5016143560" evidence="3">
    <location>
        <begin position="23"/>
        <end position="841"/>
    </location>
</feature>
<feature type="domain" description="Polysaccharide export protein N-terminal" evidence="4">
    <location>
        <begin position="157"/>
        <end position="232"/>
    </location>
</feature>